<comment type="caution">
    <text evidence="2">The sequence shown here is derived from an EMBL/GenBank/DDBJ whole genome shotgun (WGS) entry which is preliminary data.</text>
</comment>
<dbReference type="EMBL" id="VBOT01000023">
    <property type="protein sequence ID" value="TMQ53095.1"/>
    <property type="molecule type" value="Genomic_DNA"/>
</dbReference>
<feature type="non-terminal residue" evidence="2">
    <location>
        <position position="157"/>
    </location>
</feature>
<evidence type="ECO:0000256" key="1">
    <source>
        <dbReference type="SAM" id="Phobius"/>
    </source>
</evidence>
<accession>A0A538SP05</accession>
<feature type="transmembrane region" description="Helical" evidence="1">
    <location>
        <begin position="96"/>
        <end position="119"/>
    </location>
</feature>
<reference evidence="2 3" key="1">
    <citation type="journal article" date="2019" name="Nat. Microbiol.">
        <title>Mediterranean grassland soil C-N compound turnover is dependent on rainfall and depth, and is mediated by genomically divergent microorganisms.</title>
        <authorList>
            <person name="Diamond S."/>
            <person name="Andeer P.F."/>
            <person name="Li Z."/>
            <person name="Crits-Christoph A."/>
            <person name="Burstein D."/>
            <person name="Anantharaman K."/>
            <person name="Lane K.R."/>
            <person name="Thomas B.C."/>
            <person name="Pan C."/>
            <person name="Northen T.R."/>
            <person name="Banfield J.F."/>
        </authorList>
    </citation>
    <scope>NUCLEOTIDE SEQUENCE [LARGE SCALE GENOMIC DNA]</scope>
    <source>
        <strain evidence="2">WS_3</strain>
    </source>
</reference>
<sequence length="157" mass="15699">MSVRLLALIPVAVAISLALSAAVDAVALPLFLDTTGTILATALAGPVVGIAVGALTSAVNTLRNPTFWPFVVVQVIVALYAGFAARAALFRSLKTAVPAGLGLGVIASLTSTPISYFVFGCTTTGGIALTTALGKALGLPPLGACFFGSFVSDFGDK</sequence>
<proteinExistence type="predicted"/>
<evidence type="ECO:0008006" key="4">
    <source>
        <dbReference type="Google" id="ProtNLM"/>
    </source>
</evidence>
<keyword evidence="1" id="KW-0812">Transmembrane</keyword>
<evidence type="ECO:0000313" key="3">
    <source>
        <dbReference type="Proteomes" id="UP000320184"/>
    </source>
</evidence>
<protein>
    <recommendedName>
        <fullName evidence="4">ECF transporter S component</fullName>
    </recommendedName>
</protein>
<organism evidence="2 3">
    <name type="scientific">Eiseniibacteriota bacterium</name>
    <dbReference type="NCBI Taxonomy" id="2212470"/>
    <lineage>
        <taxon>Bacteria</taxon>
        <taxon>Candidatus Eiseniibacteriota</taxon>
    </lineage>
</organism>
<dbReference type="Proteomes" id="UP000320184">
    <property type="component" value="Unassembled WGS sequence"/>
</dbReference>
<keyword evidence="1" id="KW-1133">Transmembrane helix</keyword>
<feature type="transmembrane region" description="Helical" evidence="1">
    <location>
        <begin position="67"/>
        <end position="90"/>
    </location>
</feature>
<feature type="transmembrane region" description="Helical" evidence="1">
    <location>
        <begin position="35"/>
        <end position="55"/>
    </location>
</feature>
<gene>
    <name evidence="2" type="ORF">E6K73_01825</name>
</gene>
<dbReference type="Gene3D" id="1.10.1760.20">
    <property type="match status" value="1"/>
</dbReference>
<keyword evidence="1" id="KW-0472">Membrane</keyword>
<dbReference type="AlphaFoldDB" id="A0A538SP05"/>
<evidence type="ECO:0000313" key="2">
    <source>
        <dbReference type="EMBL" id="TMQ53095.1"/>
    </source>
</evidence>
<name>A0A538SP05_UNCEI</name>